<name>A0AAD6HI20_9EURO</name>
<evidence type="ECO:0000313" key="1">
    <source>
        <dbReference type="EMBL" id="KAJ5716732.1"/>
    </source>
</evidence>
<keyword evidence="2" id="KW-1185">Reference proteome</keyword>
<evidence type="ECO:0000313" key="2">
    <source>
        <dbReference type="Proteomes" id="UP001215712"/>
    </source>
</evidence>
<accession>A0AAD6HI20</accession>
<reference evidence="1" key="2">
    <citation type="submission" date="2023-01" db="EMBL/GenBank/DDBJ databases">
        <authorList>
            <person name="Petersen C."/>
        </authorList>
    </citation>
    <scope>NUCLEOTIDE SEQUENCE</scope>
    <source>
        <strain evidence="1">IBT 17514</strain>
    </source>
</reference>
<dbReference type="EMBL" id="JAQJAN010000012">
    <property type="protein sequence ID" value="KAJ5716732.1"/>
    <property type="molecule type" value="Genomic_DNA"/>
</dbReference>
<sequence length="410" mass="45276">MSTQTAGSSSHRLAGLGILPHTWSLRSGVYTPRELVDGFAPLLETVVHHLGEDSANTISARASLLNNVASNLATHTRESTLPFHNDVPDLSRREMKEQAERIGRTLVNWARDASKGPFEPSLNIRSPCENHLLTPVNVDLMFGKRSQPHLMQLFNEYMHQMVLLRDALLPFRNFDEVLVPIDGKGTRGIRDLEPARERFLTTLITKSATQSSVLDLAKTLLAPILPQTDTGGYGFQYEHGCILPSFLSGGDTHFHLLEYIPTKIEPLQQDVLFEYEFPDYYAAPRSEISVGSLVQPGHLLSFPSDSPSPIVQKASVASSSSAPSTSIFQLKLQLELNNGKRLGVDIGQIARGHRYAYQAHTDKSTDVLNQNAIVQSSLDILLQPEWGLITARQGAFMSSRPCSQLSLSQS</sequence>
<gene>
    <name evidence="1" type="ORF">N7493_008643</name>
</gene>
<protein>
    <submittedName>
        <fullName evidence="1">Uncharacterized protein</fullName>
    </submittedName>
</protein>
<comment type="caution">
    <text evidence="1">The sequence shown here is derived from an EMBL/GenBank/DDBJ whole genome shotgun (WGS) entry which is preliminary data.</text>
</comment>
<dbReference type="Proteomes" id="UP001215712">
    <property type="component" value="Unassembled WGS sequence"/>
</dbReference>
<dbReference type="AlphaFoldDB" id="A0AAD6HI20"/>
<proteinExistence type="predicted"/>
<reference evidence="1" key="1">
    <citation type="journal article" date="2023" name="IMA Fungus">
        <title>Comparative genomic study of the Penicillium genus elucidates a diverse pangenome and 15 lateral gene transfer events.</title>
        <authorList>
            <person name="Petersen C."/>
            <person name="Sorensen T."/>
            <person name="Nielsen M.R."/>
            <person name="Sondergaard T.E."/>
            <person name="Sorensen J.L."/>
            <person name="Fitzpatrick D.A."/>
            <person name="Frisvad J.C."/>
            <person name="Nielsen K.L."/>
        </authorList>
    </citation>
    <scope>NUCLEOTIDE SEQUENCE</scope>
    <source>
        <strain evidence="1">IBT 17514</strain>
    </source>
</reference>
<organism evidence="1 2">
    <name type="scientific">Penicillium malachiteum</name>
    <dbReference type="NCBI Taxonomy" id="1324776"/>
    <lineage>
        <taxon>Eukaryota</taxon>
        <taxon>Fungi</taxon>
        <taxon>Dikarya</taxon>
        <taxon>Ascomycota</taxon>
        <taxon>Pezizomycotina</taxon>
        <taxon>Eurotiomycetes</taxon>
        <taxon>Eurotiomycetidae</taxon>
        <taxon>Eurotiales</taxon>
        <taxon>Aspergillaceae</taxon>
        <taxon>Penicillium</taxon>
    </lineage>
</organism>